<keyword evidence="2 4" id="KW-1133">Transmembrane helix</keyword>
<feature type="transmembrane region" description="Helical" evidence="4">
    <location>
        <begin position="794"/>
        <end position="818"/>
    </location>
</feature>
<feature type="transmembrane region" description="Helical" evidence="4">
    <location>
        <begin position="351"/>
        <end position="375"/>
    </location>
</feature>
<feature type="transmembrane region" description="Helical" evidence="4">
    <location>
        <begin position="441"/>
        <end position="464"/>
    </location>
</feature>
<dbReference type="OrthoDB" id="6365769at2759"/>
<feature type="transmembrane region" description="Helical" evidence="4">
    <location>
        <begin position="643"/>
        <end position="662"/>
    </location>
</feature>
<feature type="transmembrane region" description="Helical" evidence="4">
    <location>
        <begin position="1141"/>
        <end position="1159"/>
    </location>
</feature>
<keyword evidence="1 4" id="KW-0812">Transmembrane</keyword>
<dbReference type="EMBL" id="NCKU01000164">
    <property type="protein sequence ID" value="RWS16801.1"/>
    <property type="molecule type" value="Genomic_DNA"/>
</dbReference>
<feature type="transmembrane region" description="Helical" evidence="4">
    <location>
        <begin position="387"/>
        <end position="404"/>
    </location>
</feature>
<keyword evidence="6" id="KW-1185">Reference proteome</keyword>
<evidence type="ECO:0000313" key="6">
    <source>
        <dbReference type="Proteomes" id="UP000285301"/>
    </source>
</evidence>
<sequence>MALFKEVKARKIEALKTLITYSMIFSIGMSTSTLGVTLVDVQHLIGVSLDQITWIFTFFSFGSLFGSITCKYSKRCKNLLNFFCRNYNADGLIAKCFDIQILLALAAFTLAFTTSFVPFNTTLSIIYGNICINGFLNSFIITGANDWILYLWGAESPPFLQAFHFAFGFGSFSGPMVAGPFLMNLKNENGSLLNFTSEQRKQAKVYFPYAILGSLFLSSVVAFTIVYLTHKSNEPHPTRQQLIAEDKKNPNTFKMHSLTVAVSCFFTLFYFGIEFLFGNLLTTYVIHSDLKLDSRTGSYMTSVFWATFTFFRCLTIIIIDILGSQKLLIVDLILIVITNCILLPFGEKYVWSLWVAMILMGLGTSSINGAIFGFLQEFILISSKTTSLIFVSCSLARIIFPFIIDGSFGDYMDIQILLLVATSVLSLATAYIPWNTSIWSICANVALIGFLANLIVTGSNVWIFHLWGTESPPFTLALHFSYGCGALWGPILARPFLTTTNQNNGTSLNSTSEEPASELKVHYPFVIASSLYLATVVIFGIIYIIRRSNEPHPSRQKMISDDKESPQSLTMQFLTIGTSFMLMFFYFGIEMAFGTYLTAYAVNSSLKLDKSTGSYMTSAFWATFTSFRCLTIIIVDIIGPQNLLFLEFAFILISNCVFLLPFGDKYLWSLWTGVILMGMGGSSVPGAVLGFLQEFILISSRSTAIILYSSSITKIILSFLIVGVSLLDLQQAIGVTYDQINWIFPSGSIGSFSGSITYGLCGELIDIQILLLTVTSLLALSITYVPWNQTILTICVNFCFNGFLNSIIFIGSNVWIFHLWGNESPPFIQAFHFIFGCGALTGPIITRPFLTNTKQDKRTFFNSTSEENSEQLKLYYPYAIKMISDNKDNPNSITMHCLTVGATCLLIFFHFGIELSFGTFLTSYVVKSNLKLDKVKASYMTSTFWGTFTLFRSFTIIIVDILDSQKLLILDLILIVITNCFLLCLGEKYEWSLWIGVILMGIGSSSVIGSIYGFLQEFILLTSKTTSIISLSGGVTRIAVSSIFGSFIDEYPSINWIFPAGSIGSLLGSTTYGLIGDFIDIHILLLSVTSLLSFTSAYIPWNKTILSICVNFCFNDFLISIIATGSNVWIFHLWGNESPPFIQAFHFIFGCGALTGPIITRPFLTNTKQDKRTFFNSTSEENSAQLKLYYPYAIVGSSFLVVVFLFGIVYLTRRSNEPHPTRKKMILDNKENPNSFKMNCLTLGATCLFMFFYPAIEMSFGTFLTSYVVKSNLKLDKVKASYMTSTFWGTFTLFRSFTIIIVDILDSQKLLILDLILIVITNCFLLCLGEKYEWSLWIGIVLMGIGSSSVIGSMYGFLQEFILLTSKTTTIISLSGSVTRIAVSSIFGSFIDEYPSVFLYMNFVCGVMSSLLFAVLFFTRKQCLKIKADKEEKSSICLI</sequence>
<evidence type="ECO:0000256" key="3">
    <source>
        <dbReference type="ARBA" id="ARBA00023136"/>
    </source>
</evidence>
<dbReference type="Proteomes" id="UP000285301">
    <property type="component" value="Unassembled WGS sequence"/>
</dbReference>
<evidence type="ECO:0000256" key="1">
    <source>
        <dbReference type="ARBA" id="ARBA00022692"/>
    </source>
</evidence>
<feature type="transmembrane region" description="Helical" evidence="4">
    <location>
        <begin position="1240"/>
        <end position="1267"/>
    </location>
</feature>
<feature type="transmembrane region" description="Helical" evidence="4">
    <location>
        <begin position="1287"/>
        <end position="1305"/>
    </location>
</feature>
<dbReference type="PANTHER" id="PTHR23121:SF9">
    <property type="entry name" value="SODIUM-DEPENDENT GLUCOSE TRANSPORTER 1"/>
    <property type="match status" value="1"/>
</dbReference>
<dbReference type="PANTHER" id="PTHR23121">
    <property type="entry name" value="SODIUM-DEPENDENT GLUCOSE TRANSPORTER 1"/>
    <property type="match status" value="1"/>
</dbReference>
<accession>A0A3S4RJ01</accession>
<feature type="transmembrane region" description="Helical" evidence="4">
    <location>
        <begin position="125"/>
        <end position="150"/>
    </location>
</feature>
<feature type="transmembrane region" description="Helical" evidence="4">
    <location>
        <begin position="327"/>
        <end position="345"/>
    </location>
</feature>
<feature type="transmembrane region" description="Helical" evidence="4">
    <location>
        <begin position="897"/>
        <end position="924"/>
    </location>
</feature>
<feature type="transmembrane region" description="Helical" evidence="4">
    <location>
        <begin position="1189"/>
        <end position="1212"/>
    </location>
</feature>
<dbReference type="STRING" id="1965070.A0A3S4RJ01"/>
<gene>
    <name evidence="5" type="ORF">B4U79_15848</name>
</gene>
<comment type="caution">
    <text evidence="5">The sequence shown here is derived from an EMBL/GenBank/DDBJ whole genome shotgun (WGS) entry which is preliminary data.</text>
</comment>
<feature type="transmembrane region" description="Helical" evidence="4">
    <location>
        <begin position="967"/>
        <end position="985"/>
    </location>
</feature>
<feature type="transmembrane region" description="Helical" evidence="4">
    <location>
        <begin position="101"/>
        <end position="119"/>
    </location>
</feature>
<feature type="transmembrane region" description="Helical" evidence="4">
    <location>
        <begin position="704"/>
        <end position="727"/>
    </location>
</feature>
<protein>
    <submittedName>
        <fullName evidence="5">Sodium-dependent glucose transporter 1-like protein</fullName>
    </submittedName>
</protein>
<feature type="transmembrane region" description="Helical" evidence="4">
    <location>
        <begin position="573"/>
        <end position="599"/>
    </location>
</feature>
<dbReference type="GO" id="GO:0022857">
    <property type="term" value="F:transmembrane transporter activity"/>
    <property type="evidence" value="ECO:0007669"/>
    <property type="project" value="InterPro"/>
</dbReference>
<keyword evidence="3 4" id="KW-0472">Membrane</keyword>
<feature type="transmembrane region" description="Helical" evidence="4">
    <location>
        <begin position="258"/>
        <end position="282"/>
    </location>
</feature>
<dbReference type="Gene3D" id="1.20.1250.20">
    <property type="entry name" value="MFS general substrate transporter like domains"/>
    <property type="match status" value="4"/>
</dbReference>
<feature type="transmembrane region" description="Helical" evidence="4">
    <location>
        <begin position="416"/>
        <end position="434"/>
    </location>
</feature>
<feature type="transmembrane region" description="Helical" evidence="4">
    <location>
        <begin position="1334"/>
        <end position="1358"/>
    </location>
</feature>
<evidence type="ECO:0000256" key="4">
    <source>
        <dbReference type="SAM" id="Phobius"/>
    </source>
</evidence>
<reference evidence="5 6" key="1">
    <citation type="journal article" date="2018" name="Gigascience">
        <title>Genomes of trombidid mites reveal novel predicted allergens and laterally-transferred genes associated with secondary metabolism.</title>
        <authorList>
            <person name="Dong X."/>
            <person name="Chaisiri K."/>
            <person name="Xia D."/>
            <person name="Armstrong S.D."/>
            <person name="Fang Y."/>
            <person name="Donnelly M.J."/>
            <person name="Kadowaki T."/>
            <person name="McGarry J.W."/>
            <person name="Darby A.C."/>
            <person name="Makepeace B.L."/>
        </authorList>
    </citation>
    <scope>NUCLEOTIDE SEQUENCE [LARGE SCALE GENOMIC DNA]</scope>
    <source>
        <strain evidence="5">UoL-WK</strain>
    </source>
</reference>
<feature type="transmembrane region" description="Helical" evidence="4">
    <location>
        <begin position="1027"/>
        <end position="1048"/>
    </location>
</feature>
<feature type="transmembrane region" description="Helical" evidence="4">
    <location>
        <begin position="523"/>
        <end position="545"/>
    </location>
</feature>
<dbReference type="Pfam" id="PF07690">
    <property type="entry name" value="MFS_1"/>
    <property type="match status" value="2"/>
</dbReference>
<feature type="transmembrane region" description="Helical" evidence="4">
    <location>
        <begin position="619"/>
        <end position="638"/>
    </location>
</feature>
<name>A0A3S4RJ01_9ACAR</name>
<dbReference type="InterPro" id="IPR036259">
    <property type="entry name" value="MFS_trans_sf"/>
</dbReference>
<feature type="transmembrane region" description="Helical" evidence="4">
    <location>
        <begin position="18"/>
        <end position="39"/>
    </location>
</feature>
<keyword evidence="5" id="KW-0813">Transport</keyword>
<evidence type="ECO:0000313" key="5">
    <source>
        <dbReference type="EMBL" id="RWS16801.1"/>
    </source>
</evidence>
<evidence type="ECO:0000256" key="2">
    <source>
        <dbReference type="ARBA" id="ARBA00022989"/>
    </source>
</evidence>
<feature type="transmembrane region" description="Helical" evidence="4">
    <location>
        <begin position="1105"/>
        <end position="1129"/>
    </location>
</feature>
<feature type="transmembrane region" description="Helical" evidence="4">
    <location>
        <begin position="767"/>
        <end position="787"/>
    </location>
</feature>
<dbReference type="SUPFAM" id="SSF103473">
    <property type="entry name" value="MFS general substrate transporter"/>
    <property type="match status" value="4"/>
</dbReference>
<feature type="transmembrane region" description="Helical" evidence="4">
    <location>
        <begin position="302"/>
        <end position="322"/>
    </location>
</feature>
<dbReference type="InterPro" id="IPR011701">
    <property type="entry name" value="MFS"/>
</dbReference>
<feature type="transmembrane region" description="Helical" evidence="4">
    <location>
        <begin position="830"/>
        <end position="850"/>
    </location>
</feature>
<keyword evidence="5" id="KW-0762">Sugar transport</keyword>
<feature type="transmembrane region" description="Helical" evidence="4">
    <location>
        <begin position="1310"/>
        <end position="1328"/>
    </location>
</feature>
<proteinExistence type="predicted"/>
<organism evidence="5 6">
    <name type="scientific">Dinothrombium tinctorium</name>
    <dbReference type="NCBI Taxonomy" id="1965070"/>
    <lineage>
        <taxon>Eukaryota</taxon>
        <taxon>Metazoa</taxon>
        <taxon>Ecdysozoa</taxon>
        <taxon>Arthropoda</taxon>
        <taxon>Chelicerata</taxon>
        <taxon>Arachnida</taxon>
        <taxon>Acari</taxon>
        <taxon>Acariformes</taxon>
        <taxon>Trombidiformes</taxon>
        <taxon>Prostigmata</taxon>
        <taxon>Anystina</taxon>
        <taxon>Parasitengona</taxon>
        <taxon>Trombidioidea</taxon>
        <taxon>Trombidiidae</taxon>
        <taxon>Dinothrombium</taxon>
    </lineage>
</organism>
<feature type="transmembrane region" description="Helical" evidence="4">
    <location>
        <begin position="991"/>
        <end position="1015"/>
    </location>
</feature>
<feature type="transmembrane region" description="Helical" evidence="4">
    <location>
        <begin position="668"/>
        <end position="692"/>
    </location>
</feature>
<feature type="transmembrane region" description="Helical" evidence="4">
    <location>
        <begin position="1397"/>
        <end position="1418"/>
    </location>
</feature>
<feature type="transmembrane region" description="Helical" evidence="4">
    <location>
        <begin position="205"/>
        <end position="229"/>
    </location>
</feature>
<feature type="transmembrane region" description="Helical" evidence="4">
    <location>
        <begin position="162"/>
        <end position="185"/>
    </location>
</feature>
<feature type="transmembrane region" description="Helical" evidence="4">
    <location>
        <begin position="1054"/>
        <end position="1074"/>
    </location>
</feature>
<feature type="transmembrane region" description="Helical" evidence="4">
    <location>
        <begin position="1081"/>
        <end position="1099"/>
    </location>
</feature>